<evidence type="ECO:0000313" key="2">
    <source>
        <dbReference type="EMBL" id="CAB0003028.1"/>
    </source>
</evidence>
<protein>
    <submittedName>
        <fullName evidence="2">Uncharacterized protein</fullName>
    </submittedName>
</protein>
<feature type="region of interest" description="Disordered" evidence="1">
    <location>
        <begin position="131"/>
        <end position="254"/>
    </location>
</feature>
<evidence type="ECO:0000256" key="1">
    <source>
        <dbReference type="SAM" id="MobiDB-lite"/>
    </source>
</evidence>
<dbReference type="Proteomes" id="UP000479000">
    <property type="component" value="Unassembled WGS sequence"/>
</dbReference>
<dbReference type="AlphaFoldDB" id="A0A6H5GJ37"/>
<proteinExistence type="predicted"/>
<dbReference type="OrthoDB" id="8197845at2759"/>
<gene>
    <name evidence="2" type="ORF">NTEN_LOCUS8717</name>
</gene>
<organism evidence="2 3">
    <name type="scientific">Nesidiocoris tenuis</name>
    <dbReference type="NCBI Taxonomy" id="355587"/>
    <lineage>
        <taxon>Eukaryota</taxon>
        <taxon>Metazoa</taxon>
        <taxon>Ecdysozoa</taxon>
        <taxon>Arthropoda</taxon>
        <taxon>Hexapoda</taxon>
        <taxon>Insecta</taxon>
        <taxon>Pterygota</taxon>
        <taxon>Neoptera</taxon>
        <taxon>Paraneoptera</taxon>
        <taxon>Hemiptera</taxon>
        <taxon>Heteroptera</taxon>
        <taxon>Panheteroptera</taxon>
        <taxon>Cimicomorpha</taxon>
        <taxon>Miridae</taxon>
        <taxon>Dicyphina</taxon>
        <taxon>Nesidiocoris</taxon>
    </lineage>
</organism>
<keyword evidence="3" id="KW-1185">Reference proteome</keyword>
<feature type="region of interest" description="Disordered" evidence="1">
    <location>
        <begin position="266"/>
        <end position="295"/>
    </location>
</feature>
<reference evidence="2 3" key="1">
    <citation type="submission" date="2020-02" db="EMBL/GenBank/DDBJ databases">
        <authorList>
            <person name="Ferguson B K."/>
        </authorList>
    </citation>
    <scope>NUCLEOTIDE SEQUENCE [LARGE SCALE GENOMIC DNA]</scope>
</reference>
<sequence>MLGSLGTVSSIGSSMLKKLAGAVSEVPLPKPATMTTVKTQAVVETKVIPVPSSATRGYDDDDDYLPQDRQEYLITKGFYRSSDRKTSYVELGLSPTFSNHMMNDGQINGLAGGSMASHSLKEDYLNQLDRAPSNSYYYNGTTETTSVSTAKIEEKEDPSKTGEAKYDDDQYEDQYGKYEDEDELYKNDSRYSTEDERKRYLDETDEYLSKQDSLDRDYSTRQDSLDLDRDYPSDVDRSYGKPSIEKGPETNGRGYLEAQASVDSYYDDELPPEDYDADSPVSVVDPSERGRGGLAKRGFDDEIMMDEPLHPPRPTMERRKLTPKERWHWAYNKIVHQLTNDILPEYYLPLHDVNCLQLSDRPAYDGNDLDFRIVWARTILLNKI</sequence>
<accession>A0A6H5GJ37</accession>
<evidence type="ECO:0000313" key="3">
    <source>
        <dbReference type="Proteomes" id="UP000479000"/>
    </source>
</evidence>
<feature type="compositionally biased region" description="Polar residues" evidence="1">
    <location>
        <begin position="132"/>
        <end position="149"/>
    </location>
</feature>
<feature type="compositionally biased region" description="Basic and acidic residues" evidence="1">
    <location>
        <begin position="151"/>
        <end position="248"/>
    </location>
</feature>
<dbReference type="EMBL" id="CADCXU010013267">
    <property type="protein sequence ID" value="CAB0003028.1"/>
    <property type="molecule type" value="Genomic_DNA"/>
</dbReference>
<feature type="compositionally biased region" description="Acidic residues" evidence="1">
    <location>
        <begin position="266"/>
        <end position="277"/>
    </location>
</feature>
<name>A0A6H5GJ37_9HEMI</name>